<dbReference type="RefSeq" id="WP_073101443.1">
    <property type="nucleotide sequence ID" value="NZ_FQXE01000001.1"/>
</dbReference>
<sequence length="307" mass="33647">MNLRQLQYFVRVFEMQNMTRAAESLYVAQPALSQQIALLEEDLGVRLLVRGSKGVHATAEGVLLYRHAQTILRQVDSTRSLLARTDDQIAGTVSIGLASSTARMIALPLMKLVKQEFPGIVLEIVDIPSADLTRLVLQGRVDFSLSPDQQPIKGISLTPLLVEDLFLLTHPSLKLPEKNVTIKSISALPLILPSLPNKLRARVDHVFLAARLTYNLFAEASTSAILIPAVREGLAATMLPYSAAQPEIANGAITSHSMDVELSREIVLCSSDSLPLTPAVSKVINLCKGLIKQLILEQRWLGCRVLY</sequence>
<evidence type="ECO:0000256" key="4">
    <source>
        <dbReference type="ARBA" id="ARBA00023159"/>
    </source>
</evidence>
<dbReference type="PANTHER" id="PTHR30293">
    <property type="entry name" value="TRANSCRIPTIONAL REGULATORY PROTEIN NAC-RELATED"/>
    <property type="match status" value="1"/>
</dbReference>
<dbReference type="InterPro" id="IPR036388">
    <property type="entry name" value="WH-like_DNA-bd_sf"/>
</dbReference>
<dbReference type="Gene3D" id="3.40.190.290">
    <property type="match status" value="1"/>
</dbReference>
<evidence type="ECO:0000256" key="1">
    <source>
        <dbReference type="ARBA" id="ARBA00009437"/>
    </source>
</evidence>
<comment type="similarity">
    <text evidence="1">Belongs to the LysR transcriptional regulatory family.</text>
</comment>
<evidence type="ECO:0000256" key="5">
    <source>
        <dbReference type="ARBA" id="ARBA00023163"/>
    </source>
</evidence>
<dbReference type="PANTHER" id="PTHR30293:SF0">
    <property type="entry name" value="NITROGEN ASSIMILATION REGULATORY PROTEIN NAC"/>
    <property type="match status" value="1"/>
</dbReference>
<dbReference type="GO" id="GO:2000142">
    <property type="term" value="P:regulation of DNA-templated transcription initiation"/>
    <property type="evidence" value="ECO:0007669"/>
    <property type="project" value="TreeGrafter"/>
</dbReference>
<evidence type="ECO:0000313" key="8">
    <source>
        <dbReference type="Proteomes" id="UP000184226"/>
    </source>
</evidence>
<dbReference type="Pfam" id="PF00126">
    <property type="entry name" value="HTH_1"/>
    <property type="match status" value="1"/>
</dbReference>
<dbReference type="GO" id="GO:0003677">
    <property type="term" value="F:DNA binding"/>
    <property type="evidence" value="ECO:0007669"/>
    <property type="project" value="UniProtKB-KW"/>
</dbReference>
<evidence type="ECO:0000313" key="7">
    <source>
        <dbReference type="EMBL" id="SHG86624.1"/>
    </source>
</evidence>
<keyword evidence="3" id="KW-0238">DNA-binding</keyword>
<dbReference type="AlphaFoldDB" id="A0A1M5NAP4"/>
<dbReference type="SUPFAM" id="SSF46785">
    <property type="entry name" value="Winged helix' DNA-binding domain"/>
    <property type="match status" value="1"/>
</dbReference>
<organism evidence="7 8">
    <name type="scientific">Pollutimonas bauzanensis</name>
    <dbReference type="NCBI Taxonomy" id="658167"/>
    <lineage>
        <taxon>Bacteria</taxon>
        <taxon>Pseudomonadati</taxon>
        <taxon>Pseudomonadota</taxon>
        <taxon>Betaproteobacteria</taxon>
        <taxon>Burkholderiales</taxon>
        <taxon>Alcaligenaceae</taxon>
        <taxon>Pollutimonas</taxon>
    </lineage>
</organism>
<dbReference type="PRINTS" id="PR00039">
    <property type="entry name" value="HTHLYSR"/>
</dbReference>
<keyword evidence="4" id="KW-0010">Activator</keyword>
<evidence type="ECO:0000259" key="6">
    <source>
        <dbReference type="PROSITE" id="PS50931"/>
    </source>
</evidence>
<dbReference type="EMBL" id="FQXE01000001">
    <property type="protein sequence ID" value="SHG86624.1"/>
    <property type="molecule type" value="Genomic_DNA"/>
</dbReference>
<protein>
    <submittedName>
        <fullName evidence="7">LysR family transcriptional regulator, nitrogen assimilation regulatory protein</fullName>
    </submittedName>
</protein>
<reference evidence="7 8" key="1">
    <citation type="submission" date="2016-11" db="EMBL/GenBank/DDBJ databases">
        <authorList>
            <person name="Jaros S."/>
            <person name="Januszkiewicz K."/>
            <person name="Wedrychowicz H."/>
        </authorList>
    </citation>
    <scope>NUCLEOTIDE SEQUENCE [LARGE SCALE GENOMIC DNA]</scope>
    <source>
        <strain evidence="7 8">CGMCC 1.10190</strain>
    </source>
</reference>
<dbReference type="OrthoDB" id="8587114at2"/>
<dbReference type="Pfam" id="PF03466">
    <property type="entry name" value="LysR_substrate"/>
    <property type="match status" value="1"/>
</dbReference>
<evidence type="ECO:0000256" key="3">
    <source>
        <dbReference type="ARBA" id="ARBA00023125"/>
    </source>
</evidence>
<dbReference type="FunFam" id="1.10.10.10:FF:000001">
    <property type="entry name" value="LysR family transcriptional regulator"/>
    <property type="match status" value="1"/>
</dbReference>
<accession>A0A1M5NAP4</accession>
<dbReference type="GO" id="GO:0003700">
    <property type="term" value="F:DNA-binding transcription factor activity"/>
    <property type="evidence" value="ECO:0007669"/>
    <property type="project" value="InterPro"/>
</dbReference>
<dbReference type="InterPro" id="IPR005119">
    <property type="entry name" value="LysR_subst-bd"/>
</dbReference>
<keyword evidence="5" id="KW-0804">Transcription</keyword>
<dbReference type="InterPro" id="IPR000847">
    <property type="entry name" value="LysR_HTH_N"/>
</dbReference>
<dbReference type="Proteomes" id="UP000184226">
    <property type="component" value="Unassembled WGS sequence"/>
</dbReference>
<dbReference type="STRING" id="658167.SAMN04488135_101460"/>
<feature type="domain" description="HTH lysR-type" evidence="6">
    <location>
        <begin position="1"/>
        <end position="58"/>
    </location>
</feature>
<name>A0A1M5NAP4_9BURK</name>
<evidence type="ECO:0000256" key="2">
    <source>
        <dbReference type="ARBA" id="ARBA00023015"/>
    </source>
</evidence>
<dbReference type="Gene3D" id="1.10.10.10">
    <property type="entry name" value="Winged helix-like DNA-binding domain superfamily/Winged helix DNA-binding domain"/>
    <property type="match status" value="1"/>
</dbReference>
<keyword evidence="8" id="KW-1185">Reference proteome</keyword>
<dbReference type="SUPFAM" id="SSF53850">
    <property type="entry name" value="Periplasmic binding protein-like II"/>
    <property type="match status" value="1"/>
</dbReference>
<dbReference type="PROSITE" id="PS50931">
    <property type="entry name" value="HTH_LYSR"/>
    <property type="match status" value="1"/>
</dbReference>
<keyword evidence="2" id="KW-0805">Transcription regulation</keyword>
<dbReference type="InterPro" id="IPR036390">
    <property type="entry name" value="WH_DNA-bd_sf"/>
</dbReference>
<gene>
    <name evidence="7" type="ORF">SAMN04488135_101460</name>
</gene>
<proteinExistence type="inferred from homology"/>